<dbReference type="EMBL" id="OE000289">
    <property type="protein sequence ID" value="CAD7453265.1"/>
    <property type="molecule type" value="Genomic_DNA"/>
</dbReference>
<reference evidence="3" key="1">
    <citation type="submission" date="2020-11" db="EMBL/GenBank/DDBJ databases">
        <authorList>
            <person name="Tran Van P."/>
        </authorList>
    </citation>
    <scope>NUCLEOTIDE SEQUENCE</scope>
</reference>
<feature type="compositionally biased region" description="Polar residues" evidence="2">
    <location>
        <begin position="302"/>
        <end position="311"/>
    </location>
</feature>
<organism evidence="3">
    <name type="scientific">Timema tahoe</name>
    <dbReference type="NCBI Taxonomy" id="61484"/>
    <lineage>
        <taxon>Eukaryota</taxon>
        <taxon>Metazoa</taxon>
        <taxon>Ecdysozoa</taxon>
        <taxon>Arthropoda</taxon>
        <taxon>Hexapoda</taxon>
        <taxon>Insecta</taxon>
        <taxon>Pterygota</taxon>
        <taxon>Neoptera</taxon>
        <taxon>Polyneoptera</taxon>
        <taxon>Phasmatodea</taxon>
        <taxon>Timematodea</taxon>
        <taxon>Timematoidea</taxon>
        <taxon>Timematidae</taxon>
        <taxon>Timema</taxon>
    </lineage>
</organism>
<evidence type="ECO:0000256" key="2">
    <source>
        <dbReference type="SAM" id="MobiDB-lite"/>
    </source>
</evidence>
<evidence type="ECO:0000256" key="1">
    <source>
        <dbReference type="SAM" id="Coils"/>
    </source>
</evidence>
<gene>
    <name evidence="3" type="ORF">TTEB3V08_LOCUS1413</name>
</gene>
<proteinExistence type="predicted"/>
<feature type="region of interest" description="Disordered" evidence="2">
    <location>
        <begin position="286"/>
        <end position="311"/>
    </location>
</feature>
<keyword evidence="1" id="KW-0175">Coiled coil</keyword>
<sequence length="326" mass="35828">MITAAATCFDKPIVDTEMFLSKLGSSLVLVVEPFKNIGTKAEDLLEKKKHDVEDLGEKKKQAASELLEEQAKKTGDLVWSTKDELEKAVLGGLADAGAKVAGGAGQAVDSATKAKHSAIDALDEEFSKVEKTVDGTLDTASSALDEKLKEADKLIDQKRDDVVKAVTDTASKAHETKDDAASSLLEKAKGLFHCEYSVRRHSKTGIREPFGDGTLLSWGLRPRRRELSSGLKMGRQPVGDRYVNVPAAKQRSLNSSEQYSTRHCTNMRDKSPMKWTRICERERENHLGKTPLSTTDRDRTPISPSGHRQSSIFSLVPYTGKLMLKD</sequence>
<accession>A0A7R9IC97</accession>
<dbReference type="AlphaFoldDB" id="A0A7R9IC97"/>
<name>A0A7R9IC97_9NEOP</name>
<evidence type="ECO:0000313" key="3">
    <source>
        <dbReference type="EMBL" id="CAD7453265.1"/>
    </source>
</evidence>
<feature type="coiled-coil region" evidence="1">
    <location>
        <begin position="45"/>
        <end position="72"/>
    </location>
</feature>
<protein>
    <submittedName>
        <fullName evidence="3">Uncharacterized protein</fullName>
    </submittedName>
</protein>